<dbReference type="GO" id="GO:0005525">
    <property type="term" value="F:GTP binding"/>
    <property type="evidence" value="ECO:0007669"/>
    <property type="project" value="InterPro"/>
</dbReference>
<dbReference type="PANTHER" id="PTHR12356">
    <property type="entry name" value="NUCLEAR MOVEMENT PROTEIN NUDC"/>
    <property type="match status" value="1"/>
</dbReference>
<dbReference type="InterPro" id="IPR037898">
    <property type="entry name" value="NudC_fam"/>
</dbReference>
<organism evidence="3 4">
    <name type="scientific">Micractinium conductrix</name>
    <dbReference type="NCBI Taxonomy" id="554055"/>
    <lineage>
        <taxon>Eukaryota</taxon>
        <taxon>Viridiplantae</taxon>
        <taxon>Chlorophyta</taxon>
        <taxon>core chlorophytes</taxon>
        <taxon>Trebouxiophyceae</taxon>
        <taxon>Chlorellales</taxon>
        <taxon>Chlorellaceae</taxon>
        <taxon>Chlorella clade</taxon>
        <taxon>Micractinium</taxon>
    </lineage>
</organism>
<dbReference type="Proteomes" id="UP000239649">
    <property type="component" value="Unassembled WGS sequence"/>
</dbReference>
<dbReference type="OrthoDB" id="515366at2759"/>
<accession>A0A2P6V8X0</accession>
<evidence type="ECO:0000259" key="2">
    <source>
        <dbReference type="PROSITE" id="PS51203"/>
    </source>
</evidence>
<reference evidence="3 4" key="1">
    <citation type="journal article" date="2018" name="Plant J.">
        <title>Genome sequences of Chlorella sorokiniana UTEX 1602 and Micractinium conductrix SAG 241.80: implications to maltose excretion by a green alga.</title>
        <authorList>
            <person name="Arriola M.B."/>
            <person name="Velmurugan N."/>
            <person name="Zhang Y."/>
            <person name="Plunkett M.H."/>
            <person name="Hondzo H."/>
            <person name="Barney B.M."/>
        </authorList>
    </citation>
    <scope>NUCLEOTIDE SEQUENCE [LARGE SCALE GENOMIC DNA]</scope>
    <source>
        <strain evidence="3 4">SAG 241.80</strain>
    </source>
</reference>
<dbReference type="InterPro" id="IPR008978">
    <property type="entry name" value="HSP20-like_chaperone"/>
</dbReference>
<feature type="region of interest" description="Disordered" evidence="1">
    <location>
        <begin position="186"/>
        <end position="209"/>
    </location>
</feature>
<gene>
    <name evidence="3" type="ORF">C2E20_6046</name>
</gene>
<protein>
    <submittedName>
        <fullName evidence="3">NudC domain-containing 2</fullName>
    </submittedName>
</protein>
<dbReference type="SUPFAM" id="SSF52490">
    <property type="entry name" value="Tubulin nucleotide-binding domain-like"/>
    <property type="match status" value="1"/>
</dbReference>
<keyword evidence="4" id="KW-1185">Reference proteome</keyword>
<proteinExistence type="predicted"/>
<dbReference type="SUPFAM" id="SSF49764">
    <property type="entry name" value="HSP20-like chaperones"/>
    <property type="match status" value="1"/>
</dbReference>
<dbReference type="PROSITE" id="PS51203">
    <property type="entry name" value="CS"/>
    <property type="match status" value="1"/>
</dbReference>
<dbReference type="EMBL" id="LHPF02000019">
    <property type="protein sequence ID" value="PSC70531.1"/>
    <property type="molecule type" value="Genomic_DNA"/>
</dbReference>
<dbReference type="Gene3D" id="2.60.40.790">
    <property type="match status" value="1"/>
</dbReference>
<dbReference type="GO" id="GO:0006457">
    <property type="term" value="P:protein folding"/>
    <property type="evidence" value="ECO:0007669"/>
    <property type="project" value="TreeGrafter"/>
</dbReference>
<feature type="region of interest" description="Disordered" evidence="1">
    <location>
        <begin position="608"/>
        <end position="678"/>
    </location>
</feature>
<feature type="domain" description="CS" evidence="2">
    <location>
        <begin position="14"/>
        <end position="102"/>
    </location>
</feature>
<name>A0A2P6V8X0_9CHLO</name>
<dbReference type="GO" id="GO:0005737">
    <property type="term" value="C:cytoplasm"/>
    <property type="evidence" value="ECO:0007669"/>
    <property type="project" value="TreeGrafter"/>
</dbReference>
<evidence type="ECO:0000313" key="4">
    <source>
        <dbReference type="Proteomes" id="UP000239649"/>
    </source>
</evidence>
<dbReference type="InterPro" id="IPR036525">
    <property type="entry name" value="Tubulin/FtsZ_GTPase_sf"/>
</dbReference>
<dbReference type="CDD" id="cd06467">
    <property type="entry name" value="p23_NUDC_like"/>
    <property type="match status" value="1"/>
</dbReference>
<dbReference type="PANTHER" id="PTHR12356:SF18">
    <property type="entry name" value="NUDC DOMAIN-CONTAINING PROTEIN 2"/>
    <property type="match status" value="1"/>
</dbReference>
<feature type="compositionally biased region" description="Low complexity" evidence="1">
    <location>
        <begin position="665"/>
        <end position="675"/>
    </location>
</feature>
<feature type="compositionally biased region" description="Low complexity" evidence="1">
    <location>
        <begin position="637"/>
        <end position="656"/>
    </location>
</feature>
<dbReference type="InterPro" id="IPR007052">
    <property type="entry name" value="CS_dom"/>
</dbReference>
<dbReference type="Pfam" id="PF04969">
    <property type="entry name" value="CS"/>
    <property type="match status" value="1"/>
</dbReference>
<dbReference type="Gene3D" id="3.40.50.1440">
    <property type="entry name" value="Tubulin/FtsZ, GTPase domain"/>
    <property type="match status" value="1"/>
</dbReference>
<evidence type="ECO:0000313" key="3">
    <source>
        <dbReference type="EMBL" id="PSC70531.1"/>
    </source>
</evidence>
<sequence length="780" mass="81688">MTSADKGVHIYKHEGRDIYSWEQTLSEVSIYIQVPPGVRAKQLEVAIQARHLRVGIQGLPSYLDKPLGGAVKPSDSCWTLEDGTLNILLAKAEEGATWASAIAGHELRGDQQEADQKRLLLERFQEEHPGFDFSSAEFSGGVPDPRTFTRDAATSGPWQARGATWQQRAAAPAGRPRRLPARRHCGATAVSSPERVTVTDRTPAPPSPEVEVRVIGFGGRGAAALNKLVSHGKVAAGDAWCLDVDAAALDAAPTSNTLLLPKDDAAGAEGRLGTADVQRLVGRAASDAGGRGNINAGTDGAVAFVLAPAAAAPGGAATVLQVVQALRAAGHFTVAAVTRPFGFEGAAKQEQADDLVAALRQSAHMVAVMEQDVLLQAFGDAQMTVAEATNIADNALEHSIRCILQAVQAPEILRSSRGALMWHSRDLRHFKRILSPPLQQLLTRPGTAVLGRGLASMPAATAHQMGASQAFMHLASDAVRAAADSPFLDGALVSAGGVLCSISLPPAEQRFDTGSGTAAVLQGLQAADGARRAMQMAAQAAAGALGTMSGPCCEDFVLCAEPRAEGEASADSGTVQVQVTLLVLCLPDGQQGAGAPRGGLQAGAAPRFRVGPALPQPPRQQPAAPQRLPASSWNMLSAMAGGAAGNSGKAAAAPGSQQEGAQRGEQPADAAAPAEPQERRMTVGDQLVNSLTAQSLDLPPAAARWRQEHRGDASQHRKLIVWEVDESEPWEEEEEPQGLAALLPGLRREKRVNVRERMASILMQDREDAWEAEGSSVDTD</sequence>
<comment type="caution">
    <text evidence="3">The sequence shown here is derived from an EMBL/GenBank/DDBJ whole genome shotgun (WGS) entry which is preliminary data.</text>
</comment>
<dbReference type="GO" id="GO:0051082">
    <property type="term" value="F:unfolded protein binding"/>
    <property type="evidence" value="ECO:0007669"/>
    <property type="project" value="TreeGrafter"/>
</dbReference>
<dbReference type="AlphaFoldDB" id="A0A2P6V8X0"/>
<dbReference type="InterPro" id="IPR003008">
    <property type="entry name" value="Tubulin_FtsZ_GTPase"/>
</dbReference>
<evidence type="ECO:0000256" key="1">
    <source>
        <dbReference type="SAM" id="MobiDB-lite"/>
    </source>
</evidence>
<dbReference type="SMART" id="SM00864">
    <property type="entry name" value="Tubulin"/>
    <property type="match status" value="1"/>
</dbReference>
<feature type="compositionally biased region" description="Low complexity" evidence="1">
    <location>
        <begin position="621"/>
        <end position="630"/>
    </location>
</feature>
<dbReference type="STRING" id="554055.A0A2P6V8X0"/>